<keyword evidence="1" id="KW-0472">Membrane</keyword>
<evidence type="ECO:0008006" key="4">
    <source>
        <dbReference type="Google" id="ProtNLM"/>
    </source>
</evidence>
<dbReference type="EMBL" id="JALJOQ010000006">
    <property type="protein sequence ID" value="KAK9812502.1"/>
    <property type="molecule type" value="Genomic_DNA"/>
</dbReference>
<dbReference type="Pfam" id="PF12900">
    <property type="entry name" value="Pyridox_ox_2"/>
    <property type="match status" value="1"/>
</dbReference>
<gene>
    <name evidence="2" type="ORF">WJX73_004622</name>
</gene>
<evidence type="ECO:0000313" key="2">
    <source>
        <dbReference type="EMBL" id="KAK9812502.1"/>
    </source>
</evidence>
<keyword evidence="1" id="KW-0812">Transmembrane</keyword>
<keyword evidence="3" id="KW-1185">Reference proteome</keyword>
<sequence>MVSNDGLEEESYAVTQRTKLKRMPARGAYDKKTVHAILDEGFLCHLGYTIDGQPYVLPNAYGRVGERLYFHGSITNRSFKTLQAGADVCLTVTLLDGLVLARSGFHHSANSRSVVVLGKAEVVTDPEEKHKALDAIVNHIIPGRADDLAEKRPPTKAEYNATIVLSLPLDEVSAKERVGGPKDEEKDMDLNIWAGVLNMHTHVTAGIESAADLKPGLPVPDYVTHYRRPSERHKGGLASTSGSGGMHNASLTPQHLMLAVAVAVLGTICMMTVFQ</sequence>
<evidence type="ECO:0000313" key="3">
    <source>
        <dbReference type="Proteomes" id="UP001465755"/>
    </source>
</evidence>
<comment type="caution">
    <text evidence="2">The sequence shown here is derived from an EMBL/GenBank/DDBJ whole genome shotgun (WGS) entry which is preliminary data.</text>
</comment>
<evidence type="ECO:0000256" key="1">
    <source>
        <dbReference type="SAM" id="Phobius"/>
    </source>
</evidence>
<dbReference type="InterPro" id="IPR012349">
    <property type="entry name" value="Split_barrel_FMN-bd"/>
</dbReference>
<name>A0AAW1PWW9_9CHLO</name>
<dbReference type="PANTHER" id="PTHR34071:SF2">
    <property type="entry name" value="FLAVIN-NUCLEOTIDE-BINDING PROTEIN"/>
    <property type="match status" value="1"/>
</dbReference>
<proteinExistence type="predicted"/>
<dbReference type="Proteomes" id="UP001465755">
    <property type="component" value="Unassembled WGS sequence"/>
</dbReference>
<accession>A0AAW1PWW9</accession>
<dbReference type="AlphaFoldDB" id="A0AAW1PWW9"/>
<organism evidence="2 3">
    <name type="scientific">Symbiochloris irregularis</name>
    <dbReference type="NCBI Taxonomy" id="706552"/>
    <lineage>
        <taxon>Eukaryota</taxon>
        <taxon>Viridiplantae</taxon>
        <taxon>Chlorophyta</taxon>
        <taxon>core chlorophytes</taxon>
        <taxon>Trebouxiophyceae</taxon>
        <taxon>Trebouxiales</taxon>
        <taxon>Trebouxiaceae</taxon>
        <taxon>Symbiochloris</taxon>
    </lineage>
</organism>
<dbReference type="Gene3D" id="2.30.110.10">
    <property type="entry name" value="Electron Transport, Fmn-binding Protein, Chain A"/>
    <property type="match status" value="1"/>
</dbReference>
<keyword evidence="1" id="KW-1133">Transmembrane helix</keyword>
<dbReference type="SUPFAM" id="SSF50475">
    <property type="entry name" value="FMN-binding split barrel"/>
    <property type="match status" value="1"/>
</dbReference>
<reference evidence="2 3" key="1">
    <citation type="journal article" date="2024" name="Nat. Commun.">
        <title>Phylogenomics reveals the evolutionary origins of lichenization in chlorophyte algae.</title>
        <authorList>
            <person name="Puginier C."/>
            <person name="Libourel C."/>
            <person name="Otte J."/>
            <person name="Skaloud P."/>
            <person name="Haon M."/>
            <person name="Grisel S."/>
            <person name="Petersen M."/>
            <person name="Berrin J.G."/>
            <person name="Delaux P.M."/>
            <person name="Dal Grande F."/>
            <person name="Keller J."/>
        </authorList>
    </citation>
    <scope>NUCLEOTIDE SEQUENCE [LARGE SCALE GENOMIC DNA]</scope>
    <source>
        <strain evidence="2 3">SAG 2036</strain>
    </source>
</reference>
<protein>
    <recommendedName>
        <fullName evidence="4">Flavin-nucleotide-binding protein</fullName>
    </recommendedName>
</protein>
<dbReference type="InterPro" id="IPR024747">
    <property type="entry name" value="Pyridox_Oxase-rel"/>
</dbReference>
<dbReference type="PANTHER" id="PTHR34071">
    <property type="entry name" value="5-NITROIMIDAZOLE ANTIBIOTICS RESISTANCE PROTEIN, NIMA-FAMILY-RELATED PROTEIN-RELATED"/>
    <property type="match status" value="1"/>
</dbReference>
<feature type="transmembrane region" description="Helical" evidence="1">
    <location>
        <begin position="256"/>
        <end position="274"/>
    </location>
</feature>